<feature type="binding site" evidence="7">
    <location>
        <position position="136"/>
    </location>
    <ligand>
        <name>glyoxylate</name>
        <dbReference type="ChEBI" id="CHEBI:36655"/>
    </ligand>
</feature>
<feature type="binding site" evidence="7">
    <location>
        <position position="171"/>
    </location>
    <ligand>
        <name>glyoxylate</name>
        <dbReference type="ChEBI" id="CHEBI:36655"/>
    </ligand>
</feature>
<feature type="binding site" evidence="7">
    <location>
        <position position="162"/>
    </location>
    <ligand>
        <name>FMN</name>
        <dbReference type="ChEBI" id="CHEBI:58210"/>
    </ligand>
</feature>
<feature type="binding site" evidence="7">
    <location>
        <begin position="289"/>
        <end position="293"/>
    </location>
    <ligand>
        <name>FMN</name>
        <dbReference type="ChEBI" id="CHEBI:58210"/>
    </ligand>
</feature>
<dbReference type="Proteomes" id="UP000042958">
    <property type="component" value="Unassembled WGS sequence"/>
</dbReference>
<evidence type="ECO:0000256" key="3">
    <source>
        <dbReference type="ARBA" id="ARBA00024042"/>
    </source>
</evidence>
<dbReference type="InterPro" id="IPR000262">
    <property type="entry name" value="FMN-dep_DH"/>
</dbReference>
<dbReference type="Gene3D" id="3.20.20.70">
    <property type="entry name" value="Aldolase class I"/>
    <property type="match status" value="1"/>
</dbReference>
<dbReference type="InterPro" id="IPR013785">
    <property type="entry name" value="Aldolase_TIM"/>
</dbReference>
<feature type="active site" description="Proton acceptor" evidence="6">
    <location>
        <position position="258"/>
    </location>
</feature>
<dbReference type="PROSITE" id="PS00557">
    <property type="entry name" value="FMN_HYDROXY_ACID_DH_1"/>
    <property type="match status" value="1"/>
</dbReference>
<evidence type="ECO:0000256" key="4">
    <source>
        <dbReference type="ARBA" id="ARBA00073420"/>
    </source>
</evidence>
<dbReference type="AlphaFoldDB" id="A0A0F7TSV2"/>
<dbReference type="InterPro" id="IPR008259">
    <property type="entry name" value="FMN_hydac_DH_AS"/>
</dbReference>
<evidence type="ECO:0000313" key="10">
    <source>
        <dbReference type="Proteomes" id="UP000042958"/>
    </source>
</evidence>
<dbReference type="Pfam" id="PF01070">
    <property type="entry name" value="FMN_dh"/>
    <property type="match status" value="1"/>
</dbReference>
<dbReference type="CDD" id="cd02809">
    <property type="entry name" value="alpha_hydroxyacid_oxid_FMN"/>
    <property type="match status" value="1"/>
</dbReference>
<proteinExistence type="inferred from homology"/>
<feature type="binding site" evidence="7">
    <location>
        <begin position="312"/>
        <end position="313"/>
    </location>
    <ligand>
        <name>FMN</name>
        <dbReference type="ChEBI" id="CHEBI:58210"/>
    </ligand>
</feature>
<feature type="binding site" evidence="7">
    <location>
        <position position="256"/>
    </location>
    <ligand>
        <name>FMN</name>
        <dbReference type="ChEBI" id="CHEBI:58210"/>
    </ligand>
</feature>
<organism evidence="9 10">
    <name type="scientific">Penicillium brasilianum</name>
    <dbReference type="NCBI Taxonomy" id="104259"/>
    <lineage>
        <taxon>Eukaryota</taxon>
        <taxon>Fungi</taxon>
        <taxon>Dikarya</taxon>
        <taxon>Ascomycota</taxon>
        <taxon>Pezizomycotina</taxon>
        <taxon>Eurotiomycetes</taxon>
        <taxon>Eurotiomycetidae</taxon>
        <taxon>Eurotiales</taxon>
        <taxon>Aspergillaceae</taxon>
        <taxon>Penicillium</taxon>
    </lineage>
</organism>
<dbReference type="PANTHER" id="PTHR10578:SF149">
    <property type="entry name" value="2-HYDROXYACID OXIDASE 2"/>
    <property type="match status" value="1"/>
</dbReference>
<dbReference type="GO" id="GO:0010181">
    <property type="term" value="F:FMN binding"/>
    <property type="evidence" value="ECO:0007669"/>
    <property type="project" value="InterPro"/>
</dbReference>
<dbReference type="PROSITE" id="PS51349">
    <property type="entry name" value="FMN_HYDROXY_ACID_DH_2"/>
    <property type="match status" value="1"/>
</dbReference>
<feature type="binding site" evidence="7">
    <location>
        <position position="134"/>
    </location>
    <ligand>
        <name>FMN</name>
        <dbReference type="ChEBI" id="CHEBI:58210"/>
    </ligand>
</feature>
<feature type="binding site" evidence="7">
    <location>
        <position position="261"/>
    </location>
    <ligand>
        <name>glyoxylate</name>
        <dbReference type="ChEBI" id="CHEBI:36655"/>
    </ligand>
</feature>
<dbReference type="PANTHER" id="PTHR10578">
    <property type="entry name" value="S -2-HYDROXY-ACID OXIDASE-RELATED"/>
    <property type="match status" value="1"/>
</dbReference>
<evidence type="ECO:0000256" key="1">
    <source>
        <dbReference type="ARBA" id="ARBA00001917"/>
    </source>
</evidence>
<dbReference type="GO" id="GO:0005737">
    <property type="term" value="C:cytoplasm"/>
    <property type="evidence" value="ECO:0007669"/>
    <property type="project" value="UniProtKB-ARBA"/>
</dbReference>
<keyword evidence="2" id="KW-0560">Oxidoreductase</keyword>
<protein>
    <recommendedName>
        <fullName evidence="4">Oxidase FUB9</fullName>
    </recommendedName>
    <alternativeName>
        <fullName evidence="5">Fusaric acid biosynthesis protein 9</fullName>
    </alternativeName>
</protein>
<dbReference type="GO" id="GO:0016491">
    <property type="term" value="F:oxidoreductase activity"/>
    <property type="evidence" value="ECO:0007669"/>
    <property type="project" value="UniProtKB-KW"/>
</dbReference>
<keyword evidence="10" id="KW-1185">Reference proteome</keyword>
<sequence length="370" mass="40522">MEAEKILCIADLEAAASKILPASTRDFFNSGATNQVTIRENSTAYSKYRILPRVLRDVSKVNTQINLFNREITFPLCVSPAGLQGMAHPDGELATSRACASMGINMGISSYANHSVEQITSVGTEIGPVHHVMQLYSMTDREKEARIVRRAEASGCKAIFLTADSPVLGVRYNEWRSGFLPPPGLGYPMVEKTSEQIQKESHDDGFSSFNSNSHSWAREIPWLRNITNMEIWIKGVLTPEDVETAIEYGCDGVIISNHGGRQLDETPATIDALPACAKAARGRIRIHIDGGIRSGTDIFKALALGAECCWVGRPMLWGLAYNGQKGVELMLEILYNEFKRCMQLAGCKSVSEISSSSLAIVRPDGPLARL</sequence>
<comment type="cofactor">
    <cofactor evidence="1">
        <name>FMN</name>
        <dbReference type="ChEBI" id="CHEBI:58210"/>
    </cofactor>
</comment>
<dbReference type="EMBL" id="CDHK01000006">
    <property type="protein sequence ID" value="CEJ58480.1"/>
    <property type="molecule type" value="Genomic_DNA"/>
</dbReference>
<comment type="similarity">
    <text evidence="3">Belongs to the FMN-dependent alpha-hydroxy acid dehydrogenase family.</text>
</comment>
<accession>A0A0F7TSV2</accession>
<evidence type="ECO:0000256" key="6">
    <source>
        <dbReference type="PIRSR" id="PIRSR000138-1"/>
    </source>
</evidence>
<feature type="binding site" evidence="7">
    <location>
        <position position="258"/>
    </location>
    <ligand>
        <name>FMN</name>
        <dbReference type="ChEBI" id="CHEBI:58210"/>
    </ligand>
</feature>
<gene>
    <name evidence="9" type="ORF">PMG11_07134</name>
</gene>
<name>A0A0F7TSV2_PENBI</name>
<reference evidence="10" key="1">
    <citation type="journal article" date="2015" name="Genome Announc.">
        <title>Draft genome sequence of the fungus Penicillium brasilianum MG11.</title>
        <authorList>
            <person name="Horn F."/>
            <person name="Linde J."/>
            <person name="Mattern D.J."/>
            <person name="Walther G."/>
            <person name="Guthke R."/>
            <person name="Brakhage A.A."/>
            <person name="Valiante V."/>
        </authorList>
    </citation>
    <scope>NUCLEOTIDE SEQUENCE [LARGE SCALE GENOMIC DNA]</scope>
    <source>
        <strain evidence="10">MG11</strain>
    </source>
</reference>
<feature type="domain" description="FMN hydroxy acid dehydrogenase" evidence="8">
    <location>
        <begin position="1"/>
        <end position="363"/>
    </location>
</feature>
<evidence type="ECO:0000256" key="2">
    <source>
        <dbReference type="ARBA" id="ARBA00023002"/>
    </source>
</evidence>
<dbReference type="SUPFAM" id="SSF51395">
    <property type="entry name" value="FMN-linked oxidoreductases"/>
    <property type="match status" value="1"/>
</dbReference>
<evidence type="ECO:0000259" key="8">
    <source>
        <dbReference type="PROSITE" id="PS51349"/>
    </source>
</evidence>
<evidence type="ECO:0000313" key="9">
    <source>
        <dbReference type="EMBL" id="CEJ58480.1"/>
    </source>
</evidence>
<keyword evidence="7" id="KW-0285">Flavoprotein</keyword>
<dbReference type="OrthoDB" id="1925334at2759"/>
<keyword evidence="7" id="KW-0288">FMN</keyword>
<dbReference type="FunFam" id="3.20.20.70:FF:000056">
    <property type="entry name" value="hydroxyacid oxidase 2"/>
    <property type="match status" value="1"/>
</dbReference>
<evidence type="ECO:0000256" key="7">
    <source>
        <dbReference type="PIRSR" id="PIRSR000138-2"/>
    </source>
</evidence>
<dbReference type="STRING" id="104259.A0A0F7TSV2"/>
<dbReference type="InterPro" id="IPR012133">
    <property type="entry name" value="Alpha-hydoxy_acid_DH_FMN"/>
</dbReference>
<feature type="binding site" evidence="7">
    <location>
        <position position="109"/>
    </location>
    <ligand>
        <name>FMN</name>
        <dbReference type="ChEBI" id="CHEBI:58210"/>
    </ligand>
</feature>
<evidence type="ECO:0000256" key="5">
    <source>
        <dbReference type="ARBA" id="ARBA00083297"/>
    </source>
</evidence>
<dbReference type="PIRSF" id="PIRSF000138">
    <property type="entry name" value="Al-hdrx_acd_dh"/>
    <property type="match status" value="1"/>
</dbReference>
<feature type="binding site" evidence="7">
    <location>
        <position position="234"/>
    </location>
    <ligand>
        <name>FMN</name>
        <dbReference type="ChEBI" id="CHEBI:58210"/>
    </ligand>
</feature>
<dbReference type="InterPro" id="IPR037396">
    <property type="entry name" value="FMN_HAD"/>
</dbReference>
<feature type="binding site" evidence="7">
    <location>
        <begin position="80"/>
        <end position="82"/>
    </location>
    <ligand>
        <name>FMN</name>
        <dbReference type="ChEBI" id="CHEBI:58210"/>
    </ligand>
</feature>